<dbReference type="PANTHER" id="PTHR42748:SF7">
    <property type="entry name" value="NMRA LIKE REDOX SENSOR 1-RELATED"/>
    <property type="match status" value="1"/>
</dbReference>
<dbReference type="GO" id="GO:0005634">
    <property type="term" value="C:nucleus"/>
    <property type="evidence" value="ECO:0007669"/>
    <property type="project" value="TreeGrafter"/>
</dbReference>
<dbReference type="InterPro" id="IPR008030">
    <property type="entry name" value="NmrA-like"/>
</dbReference>
<comment type="similarity">
    <text evidence="1">Belongs to the NmrA-type oxidoreductase family.</text>
</comment>
<sequence length="309" mass="33904">MASNTILVVGATGQQGGAVIKALLELPTQNPPLHILALTRNAQAERAKKLAESHKGVLELVEGDSSKPKPIFESLPKGSVNSIFIVTTPAMGGSKLTEEEQALPLIDAAVEHGVKHVVFSSVERGGDERSWENPTNVAHFLAKHNIEIYLRDKAEKEQGKFTWTILRPVAFLENFKPGMFCSMFTAMWASALGPDTKLQLISVRDIGEFAAKALTEPAKWSNTAVGLAGDELTLDEARSKFTGVTGKKLPQAWGIFGKGMLWAIKEVGTMFEFFEDEGYHADIEARRRDVPDLQDFETWLKAPSNGWTN</sequence>
<feature type="domain" description="NmrA-like" evidence="3">
    <location>
        <begin position="4"/>
        <end position="287"/>
    </location>
</feature>
<organism evidence="4 5">
    <name type="scientific">Cercophora samala</name>
    <dbReference type="NCBI Taxonomy" id="330535"/>
    <lineage>
        <taxon>Eukaryota</taxon>
        <taxon>Fungi</taxon>
        <taxon>Dikarya</taxon>
        <taxon>Ascomycota</taxon>
        <taxon>Pezizomycotina</taxon>
        <taxon>Sordariomycetes</taxon>
        <taxon>Sordariomycetidae</taxon>
        <taxon>Sordariales</taxon>
        <taxon>Lasiosphaeriaceae</taxon>
        <taxon>Cercophora</taxon>
    </lineage>
</organism>
<dbReference type="Pfam" id="PF05368">
    <property type="entry name" value="NmrA"/>
    <property type="match status" value="1"/>
</dbReference>
<dbReference type="PANTHER" id="PTHR42748">
    <property type="entry name" value="NITROGEN METABOLITE REPRESSION PROTEIN NMRA FAMILY MEMBER"/>
    <property type="match status" value="1"/>
</dbReference>
<evidence type="ECO:0000259" key="3">
    <source>
        <dbReference type="Pfam" id="PF05368"/>
    </source>
</evidence>
<proteinExistence type="inferred from homology"/>
<evidence type="ECO:0000313" key="5">
    <source>
        <dbReference type="Proteomes" id="UP001174997"/>
    </source>
</evidence>
<evidence type="ECO:0000313" key="4">
    <source>
        <dbReference type="EMBL" id="KAK0666985.1"/>
    </source>
</evidence>
<comment type="caution">
    <text evidence="4">The sequence shown here is derived from an EMBL/GenBank/DDBJ whole genome shotgun (WGS) entry which is preliminary data.</text>
</comment>
<gene>
    <name evidence="4" type="ORF">QBC41DRAFT_324835</name>
</gene>
<protein>
    <recommendedName>
        <fullName evidence="3">NmrA-like domain-containing protein</fullName>
    </recommendedName>
</protein>
<accession>A0AA40DAQ8</accession>
<dbReference type="SUPFAM" id="SSF51735">
    <property type="entry name" value="NAD(P)-binding Rossmann-fold domains"/>
    <property type="match status" value="1"/>
</dbReference>
<dbReference type="EMBL" id="JAULSY010000079">
    <property type="protein sequence ID" value="KAK0666985.1"/>
    <property type="molecule type" value="Genomic_DNA"/>
</dbReference>
<dbReference type="AlphaFoldDB" id="A0AA40DAQ8"/>
<dbReference type="Gene3D" id="3.90.25.10">
    <property type="entry name" value="UDP-galactose 4-epimerase, domain 1"/>
    <property type="match status" value="1"/>
</dbReference>
<keyword evidence="5" id="KW-1185">Reference proteome</keyword>
<dbReference type="InterPro" id="IPR036291">
    <property type="entry name" value="NAD(P)-bd_dom_sf"/>
</dbReference>
<evidence type="ECO:0000256" key="2">
    <source>
        <dbReference type="ARBA" id="ARBA00022857"/>
    </source>
</evidence>
<dbReference type="Proteomes" id="UP001174997">
    <property type="component" value="Unassembled WGS sequence"/>
</dbReference>
<dbReference type="InterPro" id="IPR051164">
    <property type="entry name" value="NmrA-like_oxidored"/>
</dbReference>
<reference evidence="4" key="1">
    <citation type="submission" date="2023-06" db="EMBL/GenBank/DDBJ databases">
        <title>Genome-scale phylogeny and comparative genomics of the fungal order Sordariales.</title>
        <authorList>
            <consortium name="Lawrence Berkeley National Laboratory"/>
            <person name="Hensen N."/>
            <person name="Bonometti L."/>
            <person name="Westerberg I."/>
            <person name="Brannstrom I.O."/>
            <person name="Guillou S."/>
            <person name="Cros-Aarteil S."/>
            <person name="Calhoun S."/>
            <person name="Haridas S."/>
            <person name="Kuo A."/>
            <person name="Mondo S."/>
            <person name="Pangilinan J."/>
            <person name="Riley R."/>
            <person name="Labutti K."/>
            <person name="Andreopoulos B."/>
            <person name="Lipzen A."/>
            <person name="Chen C."/>
            <person name="Yanf M."/>
            <person name="Daum C."/>
            <person name="Ng V."/>
            <person name="Clum A."/>
            <person name="Steindorff A."/>
            <person name="Ohm R."/>
            <person name="Martin F."/>
            <person name="Silar P."/>
            <person name="Natvig D."/>
            <person name="Lalanne C."/>
            <person name="Gautier V."/>
            <person name="Ament-Velasquez S.L."/>
            <person name="Kruys A."/>
            <person name="Hutchinson M.I."/>
            <person name="Powell A.J."/>
            <person name="Barry K."/>
            <person name="Miller A.N."/>
            <person name="Grigoriev I.V."/>
            <person name="Debuchy R."/>
            <person name="Gladieux P."/>
            <person name="Thoren M.H."/>
            <person name="Johannesson H."/>
        </authorList>
    </citation>
    <scope>NUCLEOTIDE SEQUENCE</scope>
    <source>
        <strain evidence="4">CBS 307.81</strain>
    </source>
</reference>
<dbReference type="Gene3D" id="3.40.50.720">
    <property type="entry name" value="NAD(P)-binding Rossmann-like Domain"/>
    <property type="match status" value="1"/>
</dbReference>
<dbReference type="CDD" id="cd05251">
    <property type="entry name" value="NmrA_like_SDR_a"/>
    <property type="match status" value="1"/>
</dbReference>
<name>A0AA40DAQ8_9PEZI</name>
<keyword evidence="2" id="KW-0521">NADP</keyword>
<evidence type="ECO:0000256" key="1">
    <source>
        <dbReference type="ARBA" id="ARBA00006328"/>
    </source>
</evidence>